<organism evidence="6 7">
    <name type="scientific">Mastacembelus armatus</name>
    <name type="common">zig-zag eel</name>
    <dbReference type="NCBI Taxonomy" id="205130"/>
    <lineage>
        <taxon>Eukaryota</taxon>
        <taxon>Metazoa</taxon>
        <taxon>Chordata</taxon>
        <taxon>Craniata</taxon>
        <taxon>Vertebrata</taxon>
        <taxon>Euteleostomi</taxon>
        <taxon>Actinopterygii</taxon>
        <taxon>Neopterygii</taxon>
        <taxon>Teleostei</taxon>
        <taxon>Neoteleostei</taxon>
        <taxon>Acanthomorphata</taxon>
        <taxon>Anabantaria</taxon>
        <taxon>Synbranchiformes</taxon>
        <taxon>Mastacembelidae</taxon>
        <taxon>Mastacembelus</taxon>
    </lineage>
</organism>
<keyword evidence="3" id="KW-0393">Immunoglobulin domain</keyword>
<dbReference type="Proteomes" id="UP000261640">
    <property type="component" value="Unplaced"/>
</dbReference>
<keyword evidence="4" id="KW-1133">Transmembrane helix</keyword>
<sequence>WTDPIIMILMSLLAVVLIPASVSFYGSDPEQIEAKPGENVTLQCRGPKDDEIVMLRWVRPDLKSGGYVFYFRENRRNEDHQYESFHGRVDLRDPEMKDGDFSVILKKVRISDTGSYECYVGIKGNKPKLINNMSLKVEYPGEFRVPTQVRVNCSFFLVGFVQVRLNNSDPDPVPAVLSDPVQQRPVSPL</sequence>
<evidence type="ECO:0000313" key="6">
    <source>
        <dbReference type="Ensembl" id="ENSMAMP00000051125.1"/>
    </source>
</evidence>
<accession>A0A7N8XL51</accession>
<dbReference type="SMART" id="SM00409">
    <property type="entry name" value="IG"/>
    <property type="match status" value="1"/>
</dbReference>
<dbReference type="PANTHER" id="PTHR24100">
    <property type="entry name" value="BUTYROPHILIN"/>
    <property type="match status" value="1"/>
</dbReference>
<feature type="transmembrane region" description="Helical" evidence="4">
    <location>
        <begin position="6"/>
        <end position="25"/>
    </location>
</feature>
<keyword evidence="2 4" id="KW-0472">Membrane</keyword>
<dbReference type="InParanoid" id="A0A7N8XL51"/>
<dbReference type="SUPFAM" id="SSF48726">
    <property type="entry name" value="Immunoglobulin"/>
    <property type="match status" value="1"/>
</dbReference>
<dbReference type="PANTHER" id="PTHR24100:SF151">
    <property type="entry name" value="ICOS LIGAND"/>
    <property type="match status" value="1"/>
</dbReference>
<name>A0A7N8XL51_9TELE</name>
<keyword evidence="4" id="KW-0812">Transmembrane</keyword>
<dbReference type="Gene3D" id="2.60.40.10">
    <property type="entry name" value="Immunoglobulins"/>
    <property type="match status" value="1"/>
</dbReference>
<dbReference type="GO" id="GO:0005102">
    <property type="term" value="F:signaling receptor binding"/>
    <property type="evidence" value="ECO:0007669"/>
    <property type="project" value="TreeGrafter"/>
</dbReference>
<protein>
    <recommendedName>
        <fullName evidence="5">Ig-like domain-containing protein</fullName>
    </recommendedName>
</protein>
<comment type="subcellular location">
    <subcellularLocation>
        <location evidence="1">Membrane</location>
    </subcellularLocation>
</comment>
<evidence type="ECO:0000256" key="1">
    <source>
        <dbReference type="ARBA" id="ARBA00004370"/>
    </source>
</evidence>
<dbReference type="GO" id="GO:0050852">
    <property type="term" value="P:T cell receptor signaling pathway"/>
    <property type="evidence" value="ECO:0007669"/>
    <property type="project" value="TreeGrafter"/>
</dbReference>
<feature type="domain" description="Ig-like" evidence="5">
    <location>
        <begin position="19"/>
        <end position="120"/>
    </location>
</feature>
<dbReference type="InterPro" id="IPR003599">
    <property type="entry name" value="Ig_sub"/>
</dbReference>
<dbReference type="AlphaFoldDB" id="A0A7N8XL51"/>
<evidence type="ECO:0000256" key="4">
    <source>
        <dbReference type="SAM" id="Phobius"/>
    </source>
</evidence>
<dbReference type="InterPro" id="IPR013106">
    <property type="entry name" value="Ig_V-set"/>
</dbReference>
<dbReference type="Pfam" id="PF07686">
    <property type="entry name" value="V-set"/>
    <property type="match status" value="1"/>
</dbReference>
<evidence type="ECO:0000256" key="3">
    <source>
        <dbReference type="ARBA" id="ARBA00023319"/>
    </source>
</evidence>
<dbReference type="GO" id="GO:0009897">
    <property type="term" value="C:external side of plasma membrane"/>
    <property type="evidence" value="ECO:0007669"/>
    <property type="project" value="TreeGrafter"/>
</dbReference>
<dbReference type="InterPro" id="IPR036179">
    <property type="entry name" value="Ig-like_dom_sf"/>
</dbReference>
<dbReference type="PROSITE" id="PS50835">
    <property type="entry name" value="IG_LIKE"/>
    <property type="match status" value="1"/>
</dbReference>
<dbReference type="InterPro" id="IPR050504">
    <property type="entry name" value="IgSF_BTN/MOG"/>
</dbReference>
<dbReference type="InterPro" id="IPR013783">
    <property type="entry name" value="Ig-like_fold"/>
</dbReference>
<dbReference type="GeneTree" id="ENSGT00940000177043"/>
<evidence type="ECO:0000313" key="7">
    <source>
        <dbReference type="Proteomes" id="UP000261640"/>
    </source>
</evidence>
<proteinExistence type="predicted"/>
<evidence type="ECO:0000259" key="5">
    <source>
        <dbReference type="PROSITE" id="PS50835"/>
    </source>
</evidence>
<evidence type="ECO:0000256" key="2">
    <source>
        <dbReference type="ARBA" id="ARBA00023136"/>
    </source>
</evidence>
<reference evidence="6" key="2">
    <citation type="submission" date="2025-09" db="UniProtKB">
        <authorList>
            <consortium name="Ensembl"/>
        </authorList>
    </citation>
    <scope>IDENTIFICATION</scope>
</reference>
<reference evidence="6" key="1">
    <citation type="submission" date="2025-08" db="UniProtKB">
        <authorList>
            <consortium name="Ensembl"/>
        </authorList>
    </citation>
    <scope>IDENTIFICATION</scope>
</reference>
<dbReference type="GO" id="GO:0001817">
    <property type="term" value="P:regulation of cytokine production"/>
    <property type="evidence" value="ECO:0007669"/>
    <property type="project" value="TreeGrafter"/>
</dbReference>
<dbReference type="InterPro" id="IPR007110">
    <property type="entry name" value="Ig-like_dom"/>
</dbReference>
<keyword evidence="7" id="KW-1185">Reference proteome</keyword>
<dbReference type="Ensembl" id="ENSMAMT00000061541.1">
    <property type="protein sequence ID" value="ENSMAMP00000051125.1"/>
    <property type="gene ID" value="ENSMAMG00000025920.1"/>
</dbReference>